<dbReference type="EMBL" id="CP101740">
    <property type="protein sequence ID" value="UUL82104.1"/>
    <property type="molecule type" value="Genomic_DNA"/>
</dbReference>
<dbReference type="NCBIfam" id="TIGR00675">
    <property type="entry name" value="dcm"/>
    <property type="match status" value="1"/>
</dbReference>
<evidence type="ECO:0000256" key="8">
    <source>
        <dbReference type="RuleBase" id="RU000417"/>
    </source>
</evidence>
<evidence type="ECO:0000256" key="7">
    <source>
        <dbReference type="RuleBase" id="RU000416"/>
    </source>
</evidence>
<dbReference type="PANTHER" id="PTHR10629:SF52">
    <property type="entry name" value="DNA (CYTOSINE-5)-METHYLTRANSFERASE 1"/>
    <property type="match status" value="1"/>
</dbReference>
<dbReference type="Gene3D" id="3.90.120.10">
    <property type="entry name" value="DNA Methylase, subunit A, domain 2"/>
    <property type="match status" value="1"/>
</dbReference>
<keyword evidence="3 6" id="KW-0949">S-adenosyl-L-methionine</keyword>
<dbReference type="InterPro" id="IPR018117">
    <property type="entry name" value="C5_DNA_meth_AS"/>
</dbReference>
<sequence>MYRQGTARGTETAWYQGWDLTENERATFRATTIASQQAKRQAIAGECTASKHPIYSPRLDPLDLMPRLHANGLSALSLFSGGGGMDIGFDRAGFGHVASYEIMEGAAAVLRAAHPDWTVYGGDSGDVRRVEWGKYRGKVDVLHGGPPCQPFSNAGRQNGALDVRDMIPEFVRAVKAIRPRVFVCENVSGLATKRFEEYVKSTIIEPLERQYVIRQFILNAADYGVPQTRRRVLFVGFADKEEAARFEIPAPTHRHDQSKGSGHNLPKTMGVREALGLPETGVDALSPTLRSGLTGPRHTTSVLSSVSALKLWNKLGVWPNGVAVDRAAASGYVAKNGDFRLSLPDCLVLQGFPGDWPVQRPVYFALGLIGNSVAPPMAYNLANAVAKALCPAKL</sequence>
<dbReference type="InterPro" id="IPR001525">
    <property type="entry name" value="C5_MeTfrase"/>
</dbReference>
<protein>
    <recommendedName>
        <fullName evidence="8">Cytosine-specific methyltransferase</fullName>
        <ecNumber evidence="8">2.1.1.37</ecNumber>
    </recommendedName>
</protein>
<dbReference type="InterPro" id="IPR029063">
    <property type="entry name" value="SAM-dependent_MTases_sf"/>
</dbReference>
<comment type="similarity">
    <text evidence="6 7">Belongs to the class I-like SAM-binding methyltransferase superfamily. C5-methyltransferase family.</text>
</comment>
<keyword evidence="4" id="KW-0680">Restriction system</keyword>
<dbReference type="PANTHER" id="PTHR10629">
    <property type="entry name" value="CYTOSINE-SPECIFIC METHYLTRANSFERASE"/>
    <property type="match status" value="1"/>
</dbReference>
<dbReference type="Pfam" id="PF00145">
    <property type="entry name" value="DNA_methylase"/>
    <property type="match status" value="1"/>
</dbReference>
<proteinExistence type="inferred from homology"/>
<evidence type="ECO:0000256" key="2">
    <source>
        <dbReference type="ARBA" id="ARBA00022679"/>
    </source>
</evidence>
<evidence type="ECO:0000256" key="5">
    <source>
        <dbReference type="ARBA" id="ARBA00047422"/>
    </source>
</evidence>
<keyword evidence="1 6" id="KW-0489">Methyltransferase</keyword>
<keyword evidence="2 6" id="KW-0808">Transferase</keyword>
<feature type="active site" evidence="6">
    <location>
        <position position="148"/>
    </location>
</feature>
<dbReference type="InterPro" id="IPR050390">
    <property type="entry name" value="C5-Methyltransferase"/>
</dbReference>
<evidence type="ECO:0000313" key="10">
    <source>
        <dbReference type="Proteomes" id="UP001058533"/>
    </source>
</evidence>
<keyword evidence="10" id="KW-1185">Reference proteome</keyword>
<evidence type="ECO:0000256" key="3">
    <source>
        <dbReference type="ARBA" id="ARBA00022691"/>
    </source>
</evidence>
<dbReference type="RefSeq" id="WP_256505885.1">
    <property type="nucleotide sequence ID" value="NZ_CP101740.1"/>
</dbReference>
<dbReference type="EC" id="2.1.1.37" evidence="8"/>
<dbReference type="SUPFAM" id="SSF53335">
    <property type="entry name" value="S-adenosyl-L-methionine-dependent methyltransferases"/>
    <property type="match status" value="1"/>
</dbReference>
<evidence type="ECO:0000256" key="4">
    <source>
        <dbReference type="ARBA" id="ARBA00022747"/>
    </source>
</evidence>
<dbReference type="GO" id="GO:0032259">
    <property type="term" value="P:methylation"/>
    <property type="evidence" value="ECO:0007669"/>
    <property type="project" value="UniProtKB-KW"/>
</dbReference>
<dbReference type="Gene3D" id="3.40.50.150">
    <property type="entry name" value="Vaccinia Virus protein VP39"/>
    <property type="match status" value="1"/>
</dbReference>
<reference evidence="9" key="1">
    <citation type="submission" date="2022-07" db="EMBL/GenBank/DDBJ databases">
        <title>Sphingomonas sp. nov., a novel bacterium isolated from the north slope of the Mount Everest.</title>
        <authorList>
            <person name="Cui X."/>
            <person name="Liu Y."/>
        </authorList>
    </citation>
    <scope>NUCLEOTIDE SEQUENCE</scope>
    <source>
        <strain evidence="9">S5-59</strain>
    </source>
</reference>
<dbReference type="PRINTS" id="PR00105">
    <property type="entry name" value="C5METTRFRASE"/>
</dbReference>
<comment type="catalytic activity">
    <reaction evidence="5 8">
        <text>a 2'-deoxycytidine in DNA + S-adenosyl-L-methionine = a 5-methyl-2'-deoxycytidine in DNA + S-adenosyl-L-homocysteine + H(+)</text>
        <dbReference type="Rhea" id="RHEA:13681"/>
        <dbReference type="Rhea" id="RHEA-COMP:11369"/>
        <dbReference type="Rhea" id="RHEA-COMP:11370"/>
        <dbReference type="ChEBI" id="CHEBI:15378"/>
        <dbReference type="ChEBI" id="CHEBI:57856"/>
        <dbReference type="ChEBI" id="CHEBI:59789"/>
        <dbReference type="ChEBI" id="CHEBI:85452"/>
        <dbReference type="ChEBI" id="CHEBI:85454"/>
        <dbReference type="EC" id="2.1.1.37"/>
    </reaction>
</comment>
<evidence type="ECO:0000256" key="1">
    <source>
        <dbReference type="ARBA" id="ARBA00022603"/>
    </source>
</evidence>
<evidence type="ECO:0000256" key="6">
    <source>
        <dbReference type="PROSITE-ProRule" id="PRU01016"/>
    </source>
</evidence>
<gene>
    <name evidence="9" type="primary">dcm</name>
    <name evidence="9" type="ORF">NMP03_13050</name>
</gene>
<organism evidence="9 10">
    <name type="scientific">Sphingomonas qomolangmaensis</name>
    <dbReference type="NCBI Taxonomy" id="2918765"/>
    <lineage>
        <taxon>Bacteria</taxon>
        <taxon>Pseudomonadati</taxon>
        <taxon>Pseudomonadota</taxon>
        <taxon>Alphaproteobacteria</taxon>
        <taxon>Sphingomonadales</taxon>
        <taxon>Sphingomonadaceae</taxon>
        <taxon>Sphingomonas</taxon>
    </lineage>
</organism>
<name>A0ABY5L573_9SPHN</name>
<evidence type="ECO:0000313" key="9">
    <source>
        <dbReference type="EMBL" id="UUL82104.1"/>
    </source>
</evidence>
<dbReference type="PROSITE" id="PS00094">
    <property type="entry name" value="C5_MTASE_1"/>
    <property type="match status" value="1"/>
</dbReference>
<dbReference type="PROSITE" id="PS51679">
    <property type="entry name" value="SAM_MT_C5"/>
    <property type="match status" value="1"/>
</dbReference>
<dbReference type="GO" id="GO:0003886">
    <property type="term" value="F:DNA (cytosine-5-)-methyltransferase activity"/>
    <property type="evidence" value="ECO:0007669"/>
    <property type="project" value="UniProtKB-EC"/>
</dbReference>
<accession>A0ABY5L573</accession>
<dbReference type="Proteomes" id="UP001058533">
    <property type="component" value="Chromosome"/>
</dbReference>